<dbReference type="InterPro" id="IPR029010">
    <property type="entry name" value="ThuA-like"/>
</dbReference>
<comment type="caution">
    <text evidence="4">The sequence shown here is derived from an EMBL/GenBank/DDBJ whole genome shotgun (WGS) entry which is preliminary data.</text>
</comment>
<feature type="region of interest" description="Disordered" evidence="1">
    <location>
        <begin position="277"/>
        <end position="298"/>
    </location>
</feature>
<gene>
    <name evidence="4" type="ORF">HOV93_15070</name>
</gene>
<keyword evidence="2" id="KW-0732">Signal</keyword>
<dbReference type="PANTHER" id="PTHR40469">
    <property type="entry name" value="SECRETED GLYCOSYL HYDROLASE"/>
    <property type="match status" value="1"/>
</dbReference>
<feature type="domain" description="ThuA-like" evidence="3">
    <location>
        <begin position="28"/>
        <end position="269"/>
    </location>
</feature>
<dbReference type="EMBL" id="JABRWO010000003">
    <property type="protein sequence ID" value="MBA2114350.1"/>
    <property type="molecule type" value="Genomic_DNA"/>
</dbReference>
<dbReference type="Proteomes" id="UP000551616">
    <property type="component" value="Unassembled WGS sequence"/>
</dbReference>
<feature type="chain" id="PRO_5030718752" description="ThuA-like domain-containing protein" evidence="2">
    <location>
        <begin position="23"/>
        <end position="298"/>
    </location>
</feature>
<dbReference type="Gene3D" id="3.40.50.880">
    <property type="match status" value="1"/>
</dbReference>
<dbReference type="SUPFAM" id="SSF52317">
    <property type="entry name" value="Class I glutamine amidotransferase-like"/>
    <property type="match status" value="1"/>
</dbReference>
<evidence type="ECO:0000256" key="1">
    <source>
        <dbReference type="SAM" id="MobiDB-lite"/>
    </source>
</evidence>
<dbReference type="Pfam" id="PF06283">
    <property type="entry name" value="ThuA"/>
    <property type="match status" value="1"/>
</dbReference>
<dbReference type="InterPro" id="IPR029062">
    <property type="entry name" value="Class_I_gatase-like"/>
</dbReference>
<keyword evidence="5" id="KW-1185">Reference proteome</keyword>
<reference evidence="4 5" key="1">
    <citation type="submission" date="2020-05" db="EMBL/GenBank/DDBJ databases">
        <title>Bremerella alba sp. nov., a novel planctomycete isolated from the surface of the macroalga Fucus spiralis.</title>
        <authorList>
            <person name="Godinho O."/>
            <person name="Botelho R."/>
            <person name="Albuquerque L."/>
            <person name="Wiegand S."/>
            <person name="Da Costa M.S."/>
            <person name="Lobo-Da-Cunha A."/>
            <person name="Jogler C."/>
            <person name="Lage O.M."/>
        </authorList>
    </citation>
    <scope>NUCLEOTIDE SEQUENCE [LARGE SCALE GENOMIC DNA]</scope>
    <source>
        <strain evidence="4 5">FF15</strain>
    </source>
</reference>
<sequence length="298" mass="33010">MRTLLLSWTCLLLFVFSSAVFADDAKLKALIVDGQNNHGVWPKTTQMMKSYLEDSGKFTVDVATTGKKSTDGFAPVFKDYDVVISNYNGQRWPSATDKAFVEYVNSGGGFVVVHAANNAFGDWDEYNRIIGLGGWGGRNAQSGPYVYFNKQDEIVRDTSKGKGGHHGRQHPFQVIVRDADHPITQGMPKSWMHTQDELYDQLRGPAENMKVLATAYADPATGGSGRHEPMIMTIDYGKGRVFHTPMGHAEYSMECVGFITTLLRGTEWAATGKVTKTIPDDFPEPNAEAKRPFEAEKN</sequence>
<evidence type="ECO:0000259" key="3">
    <source>
        <dbReference type="Pfam" id="PF06283"/>
    </source>
</evidence>
<organism evidence="4 5">
    <name type="scientific">Bremerella alba</name>
    <dbReference type="NCBI Taxonomy" id="980252"/>
    <lineage>
        <taxon>Bacteria</taxon>
        <taxon>Pseudomonadati</taxon>
        <taxon>Planctomycetota</taxon>
        <taxon>Planctomycetia</taxon>
        <taxon>Pirellulales</taxon>
        <taxon>Pirellulaceae</taxon>
        <taxon>Bremerella</taxon>
    </lineage>
</organism>
<proteinExistence type="predicted"/>
<evidence type="ECO:0000256" key="2">
    <source>
        <dbReference type="SAM" id="SignalP"/>
    </source>
</evidence>
<name>A0A7V9A6G2_9BACT</name>
<protein>
    <recommendedName>
        <fullName evidence="3">ThuA-like domain-containing protein</fullName>
    </recommendedName>
</protein>
<evidence type="ECO:0000313" key="5">
    <source>
        <dbReference type="Proteomes" id="UP000551616"/>
    </source>
</evidence>
<dbReference type="PANTHER" id="PTHR40469:SF2">
    <property type="entry name" value="GALACTOSE-BINDING DOMAIN-LIKE SUPERFAMILY PROTEIN"/>
    <property type="match status" value="1"/>
</dbReference>
<dbReference type="AlphaFoldDB" id="A0A7V9A6G2"/>
<dbReference type="RefSeq" id="WP_207395798.1">
    <property type="nucleotide sequence ID" value="NZ_JABRWO010000003.1"/>
</dbReference>
<evidence type="ECO:0000313" key="4">
    <source>
        <dbReference type="EMBL" id="MBA2114350.1"/>
    </source>
</evidence>
<accession>A0A7V9A6G2</accession>
<feature type="signal peptide" evidence="2">
    <location>
        <begin position="1"/>
        <end position="22"/>
    </location>
</feature>
<feature type="compositionally biased region" description="Basic and acidic residues" evidence="1">
    <location>
        <begin position="287"/>
        <end position="298"/>
    </location>
</feature>